<sequence>MNLSDSYRRVLCRTDSVAMPLKGAYFNGGLKTSQFRYDCQDLRANTLPWPHSKQRGFPRPSSLLPHTVFC</sequence>
<keyword evidence="2" id="KW-1185">Reference proteome</keyword>
<dbReference type="AlphaFoldDB" id="D8P8F3"/>
<accession>D8P8F3</accession>
<protein>
    <submittedName>
        <fullName evidence="1">Uncharacterized protein</fullName>
    </submittedName>
</protein>
<organism evidence="1 2">
    <name type="scientific">Nitrospira defluvii</name>
    <dbReference type="NCBI Taxonomy" id="330214"/>
    <lineage>
        <taxon>Bacteria</taxon>
        <taxon>Pseudomonadati</taxon>
        <taxon>Nitrospirota</taxon>
        <taxon>Nitrospiria</taxon>
        <taxon>Nitrospirales</taxon>
        <taxon>Nitrospiraceae</taxon>
        <taxon>Nitrospira</taxon>
    </lineage>
</organism>
<evidence type="ECO:0000313" key="2">
    <source>
        <dbReference type="Proteomes" id="UP000001660"/>
    </source>
</evidence>
<gene>
    <name evidence="1" type="ORF">NIDE4116</name>
</gene>
<reference evidence="1 2" key="1">
    <citation type="journal article" date="2010" name="Proc. Natl. Acad. Sci. U.S.A.">
        <title>A Nitrospira metagenome illuminates the physiology and evolution of globally important nitrite-oxidizing bacteria.</title>
        <authorList>
            <person name="Lucker S."/>
            <person name="Wagner M."/>
            <person name="Maixner F."/>
            <person name="Pelletier E."/>
            <person name="Koch H."/>
            <person name="Vacherie B."/>
            <person name="Rattei T."/>
            <person name="Sinninghe Damste J."/>
            <person name="Spieck E."/>
            <person name="Le Paslier D."/>
            <person name="Daims H."/>
        </authorList>
    </citation>
    <scope>NUCLEOTIDE SEQUENCE [LARGE SCALE GENOMIC DNA]</scope>
</reference>
<dbReference type="STRING" id="330214.NIDE4116"/>
<dbReference type="KEGG" id="nde:NIDE4116"/>
<dbReference type="EMBL" id="FP929003">
    <property type="protein sequence ID" value="CBK43785.1"/>
    <property type="molecule type" value="Genomic_DNA"/>
</dbReference>
<dbReference type="Proteomes" id="UP000001660">
    <property type="component" value="Chromosome"/>
</dbReference>
<dbReference type="HOGENOM" id="CLU_2750272_0_0_0"/>
<name>D8P8F3_9BACT</name>
<proteinExistence type="predicted"/>
<evidence type="ECO:0000313" key="1">
    <source>
        <dbReference type="EMBL" id="CBK43785.1"/>
    </source>
</evidence>